<proteinExistence type="predicted"/>
<dbReference type="InterPro" id="IPR037401">
    <property type="entry name" value="SnoaL-like"/>
</dbReference>
<gene>
    <name evidence="2" type="ORF">Q7514_31095</name>
</gene>
<comment type="caution">
    <text evidence="2">The sequence shown here is derived from an EMBL/GenBank/DDBJ whole genome shotgun (WGS) entry which is preliminary data.</text>
</comment>
<protein>
    <submittedName>
        <fullName evidence="2">Nuclear transport factor 2 family protein</fullName>
    </submittedName>
</protein>
<name>A0ABU7LK83_9NOCA</name>
<organism evidence="2 3">
    <name type="scientific">Rhodococcus artemisiae</name>
    <dbReference type="NCBI Taxonomy" id="714159"/>
    <lineage>
        <taxon>Bacteria</taxon>
        <taxon>Bacillati</taxon>
        <taxon>Actinomycetota</taxon>
        <taxon>Actinomycetes</taxon>
        <taxon>Mycobacteriales</taxon>
        <taxon>Nocardiaceae</taxon>
        <taxon>Rhodococcus</taxon>
    </lineage>
</organism>
<sequence length="130" mass="14123">MADATALDSTVDIKNIVVRYLEAVATGPAADIAALYAPDATVEDPVGSEPHRGREAIAQFYSALEAAEIDTTLLHLRVAERNATFHFRVVTKTGDQTITIEPIDVMTFDPDGLITSMRAFWSPEDMLTGQ</sequence>
<keyword evidence="3" id="KW-1185">Reference proteome</keyword>
<evidence type="ECO:0000313" key="2">
    <source>
        <dbReference type="EMBL" id="MEE2061982.1"/>
    </source>
</evidence>
<dbReference type="RefSeq" id="WP_330137111.1">
    <property type="nucleotide sequence ID" value="NZ_JAUTXY010000025.1"/>
</dbReference>
<evidence type="ECO:0000259" key="1">
    <source>
        <dbReference type="Pfam" id="PF12680"/>
    </source>
</evidence>
<dbReference type="Proteomes" id="UP001336020">
    <property type="component" value="Unassembled WGS sequence"/>
</dbReference>
<dbReference type="Pfam" id="PF12680">
    <property type="entry name" value="SnoaL_2"/>
    <property type="match status" value="1"/>
</dbReference>
<dbReference type="Gene3D" id="3.10.450.50">
    <property type="match status" value="1"/>
</dbReference>
<dbReference type="SUPFAM" id="SSF54427">
    <property type="entry name" value="NTF2-like"/>
    <property type="match status" value="1"/>
</dbReference>
<accession>A0ABU7LK83</accession>
<reference evidence="2 3" key="1">
    <citation type="submission" date="2023-07" db="EMBL/GenBank/DDBJ databases">
        <authorList>
            <person name="Girao M."/>
            <person name="Carvalho M.F."/>
        </authorList>
    </citation>
    <scope>NUCLEOTIDE SEQUENCE [LARGE SCALE GENOMIC DNA]</scope>
    <source>
        <strain evidence="2 3">YIM65754</strain>
    </source>
</reference>
<dbReference type="EMBL" id="JAUTXY010000025">
    <property type="protein sequence ID" value="MEE2061982.1"/>
    <property type="molecule type" value="Genomic_DNA"/>
</dbReference>
<feature type="domain" description="SnoaL-like" evidence="1">
    <location>
        <begin position="17"/>
        <end position="116"/>
    </location>
</feature>
<dbReference type="InterPro" id="IPR032710">
    <property type="entry name" value="NTF2-like_dom_sf"/>
</dbReference>
<evidence type="ECO:0000313" key="3">
    <source>
        <dbReference type="Proteomes" id="UP001336020"/>
    </source>
</evidence>